<name>A0ABT5TAB9_9RHOB</name>
<keyword evidence="2" id="KW-1185">Reference proteome</keyword>
<accession>A0ABT5TAB9</accession>
<dbReference type="EMBL" id="JAQZSM010000005">
    <property type="protein sequence ID" value="MDD7970878.1"/>
    <property type="molecule type" value="Genomic_DNA"/>
</dbReference>
<protein>
    <submittedName>
        <fullName evidence="1">DUF1850 domain-containing protein</fullName>
    </submittedName>
</protein>
<evidence type="ECO:0000313" key="1">
    <source>
        <dbReference type="EMBL" id="MDD7970878.1"/>
    </source>
</evidence>
<comment type="caution">
    <text evidence="1">The sequence shown here is derived from an EMBL/GenBank/DDBJ whole genome shotgun (WGS) entry which is preliminary data.</text>
</comment>
<gene>
    <name evidence="1" type="ORF">PUT78_07190</name>
</gene>
<dbReference type="InterPro" id="IPR015001">
    <property type="entry name" value="DUF1850"/>
</dbReference>
<dbReference type="RefSeq" id="WP_274351569.1">
    <property type="nucleotide sequence ID" value="NZ_JAQZSM010000005.1"/>
</dbReference>
<evidence type="ECO:0000313" key="2">
    <source>
        <dbReference type="Proteomes" id="UP001431784"/>
    </source>
</evidence>
<organism evidence="1 2">
    <name type="scientific">Roseinatronobacter alkalisoli</name>
    <dbReference type="NCBI Taxonomy" id="3028235"/>
    <lineage>
        <taxon>Bacteria</taxon>
        <taxon>Pseudomonadati</taxon>
        <taxon>Pseudomonadota</taxon>
        <taxon>Alphaproteobacteria</taxon>
        <taxon>Rhodobacterales</taxon>
        <taxon>Paracoccaceae</taxon>
        <taxon>Roseinatronobacter</taxon>
    </lineage>
</organism>
<dbReference type="Proteomes" id="UP001431784">
    <property type="component" value="Unassembled WGS sequence"/>
</dbReference>
<sequence>MNALAIVTLVAGGPGAAHDCAQRAIDVVRLHDGVVLATLPARPFTLVWRNSVTLTMVQADYILGDGGQIIQIAERFAAHGPGMAHDGTGWRVENDQMAIELHRDVGRLILRSAPAHENRLIAGDTTIDLTQWPATPLEILSPDCKDTPR</sequence>
<proteinExistence type="predicted"/>
<reference evidence="1" key="1">
    <citation type="submission" date="2023-02" db="EMBL/GenBank/DDBJ databases">
        <title>Description of Roseinatronobacter alkalisoli sp. nov., an alkaliphilic bacerium isolated from soda soil.</title>
        <authorList>
            <person name="Wei W."/>
        </authorList>
    </citation>
    <scope>NUCLEOTIDE SEQUENCE</scope>
    <source>
        <strain evidence="1">HJB301</strain>
    </source>
</reference>
<dbReference type="Pfam" id="PF08905">
    <property type="entry name" value="DUF1850"/>
    <property type="match status" value="1"/>
</dbReference>